<name>A0A415GJD3_9BACT</name>
<comment type="caution">
    <text evidence="1">The sequence shown here is derived from an EMBL/GenBank/DDBJ whole genome shotgun (WGS) entry which is preliminary data.</text>
</comment>
<dbReference type="AlphaFoldDB" id="A0A415GJD3"/>
<sequence>MDYKYINQLLERYWNGETSLEEEQILRSFFSQICVPEELAKYRPLFNYEQTETKTDRLGDDFDERIMSMIDEPQEIKVKAQPIHISQRFAPLFKAAAMVAIVLTLTQAAQFSFQSHDAGNTAMPGNYSSRPVQGVSVALNDSAHLDSMKKAAMEAVPQQMEQHDISMLK</sequence>
<dbReference type="EMBL" id="QRNO01000045">
    <property type="protein sequence ID" value="RHK49303.1"/>
    <property type="molecule type" value="Genomic_DNA"/>
</dbReference>
<organism evidence="1 2">
    <name type="scientific">Leyella stercorea</name>
    <dbReference type="NCBI Taxonomy" id="363265"/>
    <lineage>
        <taxon>Bacteria</taxon>
        <taxon>Pseudomonadati</taxon>
        <taxon>Bacteroidota</taxon>
        <taxon>Bacteroidia</taxon>
        <taxon>Bacteroidales</taxon>
        <taxon>Prevotellaceae</taxon>
        <taxon>Leyella</taxon>
    </lineage>
</organism>
<keyword evidence="2" id="KW-1185">Reference proteome</keyword>
<evidence type="ECO:0000313" key="1">
    <source>
        <dbReference type="EMBL" id="RHK49303.1"/>
    </source>
</evidence>
<gene>
    <name evidence="1" type="ORF">DW060_09085</name>
</gene>
<evidence type="ECO:0000313" key="2">
    <source>
        <dbReference type="Proteomes" id="UP000286598"/>
    </source>
</evidence>
<keyword evidence="1" id="KW-0670">Pyruvate</keyword>
<proteinExistence type="predicted"/>
<dbReference type="OrthoDB" id="1098521at2"/>
<reference evidence="1 2" key="1">
    <citation type="submission" date="2018-08" db="EMBL/GenBank/DDBJ databases">
        <title>A genome reference for cultivated species of the human gut microbiota.</title>
        <authorList>
            <person name="Zou Y."/>
            <person name="Xue W."/>
            <person name="Luo G."/>
        </authorList>
    </citation>
    <scope>NUCLEOTIDE SEQUENCE [LARGE SCALE GENOMIC DNA]</scope>
    <source>
        <strain evidence="1 2">AF42-9</strain>
    </source>
</reference>
<dbReference type="RefSeq" id="WP_118355620.1">
    <property type="nucleotide sequence ID" value="NZ_CAJLAM010000002.1"/>
</dbReference>
<protein>
    <submittedName>
        <fullName evidence="1">Pyruvate ferredoxin oxidoreductase</fullName>
    </submittedName>
</protein>
<accession>A0A415GJD3</accession>
<dbReference type="Proteomes" id="UP000286598">
    <property type="component" value="Unassembled WGS sequence"/>
</dbReference>